<evidence type="ECO:0000256" key="1">
    <source>
        <dbReference type="SAM" id="Phobius"/>
    </source>
</evidence>
<organism evidence="2 3">
    <name type="scientific">Vitreoscilla massiliensis</name>
    <dbReference type="NCBI Taxonomy" id="1689272"/>
    <lineage>
        <taxon>Bacteria</taxon>
        <taxon>Pseudomonadati</taxon>
        <taxon>Pseudomonadota</taxon>
        <taxon>Betaproteobacteria</taxon>
        <taxon>Neisseriales</taxon>
        <taxon>Neisseriaceae</taxon>
        <taxon>Vitreoscilla</taxon>
    </lineage>
</organism>
<reference evidence="2 3" key="1">
    <citation type="journal article" date="2022" name="Res Sq">
        <title>Evolution of multicellular longitudinally dividing oral cavity symbionts (Neisseriaceae).</title>
        <authorList>
            <person name="Nyongesa S."/>
            <person name="Weber P."/>
            <person name="Bernet E."/>
            <person name="Pullido F."/>
            <person name="Nieckarz M."/>
            <person name="Delaby M."/>
            <person name="Nieves C."/>
            <person name="Viehboeck T."/>
            <person name="Krause N."/>
            <person name="Rivera-Millot A."/>
            <person name="Nakamura A."/>
            <person name="Vischer N."/>
            <person name="VanNieuwenhze M."/>
            <person name="Brun Y."/>
            <person name="Cava F."/>
            <person name="Bulgheresi S."/>
            <person name="Veyrier F."/>
        </authorList>
    </citation>
    <scope>NUCLEOTIDE SEQUENCE [LARGE SCALE GENOMIC DNA]</scope>
    <source>
        <strain evidence="2 3">SN4</strain>
    </source>
</reference>
<keyword evidence="1" id="KW-0472">Membrane</keyword>
<gene>
    <name evidence="2" type="ORF">LVJ82_13325</name>
</gene>
<evidence type="ECO:0008006" key="4">
    <source>
        <dbReference type="Google" id="ProtNLM"/>
    </source>
</evidence>
<proteinExistence type="predicted"/>
<keyword evidence="3" id="KW-1185">Reference proteome</keyword>
<name>A0ABY4DY48_9NEIS</name>
<accession>A0ABY4DY48</accession>
<evidence type="ECO:0000313" key="2">
    <source>
        <dbReference type="EMBL" id="UOO88441.1"/>
    </source>
</evidence>
<dbReference type="EMBL" id="CP091511">
    <property type="protein sequence ID" value="UOO88441.1"/>
    <property type="molecule type" value="Genomic_DNA"/>
</dbReference>
<keyword evidence="1" id="KW-1133">Transmembrane helix</keyword>
<protein>
    <recommendedName>
        <fullName evidence="4">MFS transporter</fullName>
    </recommendedName>
</protein>
<dbReference type="Proteomes" id="UP000832011">
    <property type="component" value="Chromosome"/>
</dbReference>
<evidence type="ECO:0000313" key="3">
    <source>
        <dbReference type="Proteomes" id="UP000832011"/>
    </source>
</evidence>
<sequence>MIIDQTQPYATLPSAAYHSALNCGNAAGPLLSSVLIGAGYGYLSSTWVGFALAVTALVIYVLGKTYWRRM</sequence>
<dbReference type="RefSeq" id="WP_058357875.1">
    <property type="nucleotide sequence ID" value="NZ_CABKVG010000010.1"/>
</dbReference>
<keyword evidence="1" id="KW-0812">Transmembrane</keyword>
<feature type="transmembrane region" description="Helical" evidence="1">
    <location>
        <begin position="40"/>
        <end position="62"/>
    </location>
</feature>